<name>A0ABT1QWL4_9GAMM</name>
<comment type="caution">
    <text evidence="22">The sequence shown here is derived from an EMBL/GenBank/DDBJ whole genome shotgun (WGS) entry which is preliminary data.</text>
</comment>
<evidence type="ECO:0000313" key="22">
    <source>
        <dbReference type="EMBL" id="MCQ4166646.1"/>
    </source>
</evidence>
<comment type="function">
    <text evidence="19">C-type cytochrome. Part of the cbb3-type cytochrome c oxidase complex.</text>
</comment>
<evidence type="ECO:0000256" key="17">
    <source>
        <dbReference type="ARBA" id="ARBA00023065"/>
    </source>
</evidence>
<evidence type="ECO:0000256" key="16">
    <source>
        <dbReference type="ARBA" id="ARBA00023004"/>
    </source>
</evidence>
<keyword evidence="14 20" id="KW-1133">Transmembrane helix</keyword>
<keyword evidence="23" id="KW-1185">Reference proteome</keyword>
<dbReference type="Pfam" id="PF13442">
    <property type="entry name" value="Cytochrome_CBB3"/>
    <property type="match status" value="2"/>
</dbReference>
<evidence type="ECO:0000256" key="7">
    <source>
        <dbReference type="ARBA" id="ARBA00022617"/>
    </source>
</evidence>
<feature type="transmembrane region" description="Helical" evidence="20">
    <location>
        <begin position="58"/>
        <end position="77"/>
    </location>
</feature>
<keyword evidence="12 19" id="KW-0375">Hydrogen ion transport</keyword>
<evidence type="ECO:0000256" key="11">
    <source>
        <dbReference type="ARBA" id="ARBA00022737"/>
    </source>
</evidence>
<comment type="pathway">
    <text evidence="2 19">Energy metabolism; oxidative phosphorylation.</text>
</comment>
<evidence type="ECO:0000256" key="6">
    <source>
        <dbReference type="ARBA" id="ARBA00022519"/>
    </source>
</evidence>
<keyword evidence="4 19" id="KW-0813">Transport</keyword>
<dbReference type="Pfam" id="PF14715">
    <property type="entry name" value="FixP_N"/>
    <property type="match status" value="1"/>
</dbReference>
<gene>
    <name evidence="22" type="primary">ccoP</name>
    <name evidence="22" type="ORF">NM961_18180</name>
</gene>
<keyword evidence="16 19" id="KW-0408">Iron</keyword>
<keyword evidence="10 19" id="KW-0479">Metal-binding</keyword>
<keyword evidence="11" id="KW-0677">Repeat</keyword>
<keyword evidence="18 19" id="KW-0472">Membrane</keyword>
<dbReference type="RefSeq" id="WP_255915834.1">
    <property type="nucleotide sequence ID" value="NZ_JANFQO010000019.1"/>
</dbReference>
<sequence length="301" mass="32537">MSSAWSWYVIVLVVLNLAGCVWLLRWTGKRRPGDPKPEDTSHWWDGDITEYNKPMPRWWLGLFYITVVFAVGYLIYYPGMGAWAGTSAWTSAREHDADKAEADQRIAAAFAPYADKPVEELARDPVALRHGQAIFANHCAACHGADARGARGFPDLSDDIWHWGGQPQDVLTSVMDGRQAAMPPLAGALGSAAKIDQTIAYVRSLSGLPVDSQQAAAGAAHFAGLCTACHGPEGKGNALMGAPDLTDKYWLYGSDPDSIRETLVLGRNGNMPAHAALLGPARARVVAAWVYSRSHGEAKPQ</sequence>
<dbReference type="Gene3D" id="1.10.760.10">
    <property type="entry name" value="Cytochrome c-like domain"/>
    <property type="match status" value="2"/>
</dbReference>
<evidence type="ECO:0000256" key="20">
    <source>
        <dbReference type="SAM" id="Phobius"/>
    </source>
</evidence>
<dbReference type="InterPro" id="IPR004678">
    <property type="entry name" value="Cyt_c_oxidase_cbb3_su3"/>
</dbReference>
<evidence type="ECO:0000256" key="1">
    <source>
        <dbReference type="ARBA" id="ARBA00004533"/>
    </source>
</evidence>
<feature type="domain" description="Cytochrome c" evidence="21">
    <location>
        <begin position="213"/>
        <end position="294"/>
    </location>
</feature>
<dbReference type="Gene3D" id="6.10.280.130">
    <property type="match status" value="1"/>
</dbReference>
<dbReference type="InterPro" id="IPR009056">
    <property type="entry name" value="Cyt_c-like_dom"/>
</dbReference>
<keyword evidence="17 19" id="KW-0406">Ion transport</keyword>
<evidence type="ECO:0000259" key="21">
    <source>
        <dbReference type="PROSITE" id="PS51007"/>
    </source>
</evidence>
<keyword evidence="9 20" id="KW-0812">Transmembrane</keyword>
<feature type="domain" description="Cytochrome c" evidence="21">
    <location>
        <begin position="126"/>
        <end position="206"/>
    </location>
</feature>
<proteinExistence type="inferred from homology"/>
<organism evidence="22 23">
    <name type="scientific">Tahibacter harae</name>
    <dbReference type="NCBI Taxonomy" id="2963937"/>
    <lineage>
        <taxon>Bacteria</taxon>
        <taxon>Pseudomonadati</taxon>
        <taxon>Pseudomonadota</taxon>
        <taxon>Gammaproteobacteria</taxon>
        <taxon>Lysobacterales</taxon>
        <taxon>Rhodanobacteraceae</taxon>
        <taxon>Tahibacter</taxon>
    </lineage>
</organism>
<keyword evidence="5 19" id="KW-1003">Cell membrane</keyword>
<evidence type="ECO:0000256" key="2">
    <source>
        <dbReference type="ARBA" id="ARBA00004673"/>
    </source>
</evidence>
<evidence type="ECO:0000256" key="14">
    <source>
        <dbReference type="ARBA" id="ARBA00022989"/>
    </source>
</evidence>
<comment type="subcellular location">
    <subcellularLocation>
        <location evidence="1 19">Cell inner membrane</location>
    </subcellularLocation>
</comment>
<dbReference type="PANTHER" id="PTHR33751:SF1">
    <property type="entry name" value="CBB3-TYPE CYTOCHROME C OXIDASE SUBUNIT FIXP"/>
    <property type="match status" value="1"/>
</dbReference>
<dbReference type="InterPro" id="IPR038414">
    <property type="entry name" value="CcoP_N_sf"/>
</dbReference>
<evidence type="ECO:0000256" key="10">
    <source>
        <dbReference type="ARBA" id="ARBA00022723"/>
    </source>
</evidence>
<dbReference type="InterPro" id="IPR036909">
    <property type="entry name" value="Cyt_c-like_dom_sf"/>
</dbReference>
<evidence type="ECO:0000256" key="19">
    <source>
        <dbReference type="PIRNR" id="PIRNR000006"/>
    </source>
</evidence>
<evidence type="ECO:0000313" key="23">
    <source>
        <dbReference type="Proteomes" id="UP001165498"/>
    </source>
</evidence>
<protein>
    <recommendedName>
        <fullName evidence="19">Cbb3-type cytochrome c oxidase subunit</fullName>
    </recommendedName>
</protein>
<evidence type="ECO:0000256" key="8">
    <source>
        <dbReference type="ARBA" id="ARBA00022660"/>
    </source>
</evidence>
<dbReference type="InterPro" id="IPR050597">
    <property type="entry name" value="Cytochrome_c_Oxidase_Subunit"/>
</dbReference>
<comment type="subunit">
    <text evidence="19">Component of the cbb3-type cytochrome c oxidase.</text>
</comment>
<dbReference type="EMBL" id="JANFQO010000019">
    <property type="protein sequence ID" value="MCQ4166646.1"/>
    <property type="molecule type" value="Genomic_DNA"/>
</dbReference>
<dbReference type="NCBIfam" id="TIGR00782">
    <property type="entry name" value="ccoP"/>
    <property type="match status" value="1"/>
</dbReference>
<evidence type="ECO:0000256" key="3">
    <source>
        <dbReference type="ARBA" id="ARBA00006113"/>
    </source>
</evidence>
<evidence type="ECO:0000256" key="18">
    <source>
        <dbReference type="ARBA" id="ARBA00023136"/>
    </source>
</evidence>
<dbReference type="PIRSF" id="PIRSF000006">
    <property type="entry name" value="Cbb3-Cox_fixP"/>
    <property type="match status" value="1"/>
</dbReference>
<dbReference type="SUPFAM" id="SSF46626">
    <property type="entry name" value="Cytochrome c"/>
    <property type="match status" value="2"/>
</dbReference>
<keyword evidence="6 19" id="KW-0997">Cell inner membrane</keyword>
<evidence type="ECO:0000256" key="15">
    <source>
        <dbReference type="ARBA" id="ARBA00023002"/>
    </source>
</evidence>
<keyword evidence="8 19" id="KW-0679">Respiratory chain</keyword>
<dbReference type="PANTHER" id="PTHR33751">
    <property type="entry name" value="CBB3-TYPE CYTOCHROME C OXIDASE SUBUNIT FIXP"/>
    <property type="match status" value="1"/>
</dbReference>
<reference evidence="22" key="1">
    <citation type="submission" date="2022-07" db="EMBL/GenBank/DDBJ databases">
        <title>Tahibacter sp., a new gammaproteobacterium isolated from the silt sample collected at pig farm.</title>
        <authorList>
            <person name="Chen H."/>
        </authorList>
    </citation>
    <scope>NUCLEOTIDE SEQUENCE</scope>
    <source>
        <strain evidence="22">P2K</strain>
    </source>
</reference>
<feature type="transmembrane region" description="Helical" evidence="20">
    <location>
        <begin position="6"/>
        <end position="24"/>
    </location>
</feature>
<evidence type="ECO:0000256" key="5">
    <source>
        <dbReference type="ARBA" id="ARBA00022475"/>
    </source>
</evidence>
<dbReference type="Proteomes" id="UP001165498">
    <property type="component" value="Unassembled WGS sequence"/>
</dbReference>
<accession>A0ABT1QWL4</accession>
<evidence type="ECO:0000256" key="13">
    <source>
        <dbReference type="ARBA" id="ARBA00022982"/>
    </source>
</evidence>
<keyword evidence="13 19" id="KW-0249">Electron transport</keyword>
<evidence type="ECO:0000256" key="4">
    <source>
        <dbReference type="ARBA" id="ARBA00022448"/>
    </source>
</evidence>
<keyword evidence="7 19" id="KW-0349">Heme</keyword>
<dbReference type="InterPro" id="IPR032858">
    <property type="entry name" value="CcoP_N"/>
</dbReference>
<comment type="cofactor">
    <cofactor evidence="19">
        <name>heme c</name>
        <dbReference type="ChEBI" id="CHEBI:61717"/>
    </cofactor>
    <text evidence="19">Binds 2 heme C groups per subunit.</text>
</comment>
<evidence type="ECO:0000256" key="12">
    <source>
        <dbReference type="ARBA" id="ARBA00022781"/>
    </source>
</evidence>
<comment type="similarity">
    <text evidence="3 19">Belongs to the CcoP / FixP family.</text>
</comment>
<keyword evidence="15 19" id="KW-0560">Oxidoreductase</keyword>
<dbReference type="PROSITE" id="PS51007">
    <property type="entry name" value="CYTC"/>
    <property type="match status" value="2"/>
</dbReference>
<evidence type="ECO:0000256" key="9">
    <source>
        <dbReference type="ARBA" id="ARBA00022692"/>
    </source>
</evidence>